<evidence type="ECO:0000256" key="6">
    <source>
        <dbReference type="PIRSR" id="PIRSR000410-1"/>
    </source>
</evidence>
<dbReference type="SMART" id="SM00138">
    <property type="entry name" value="MeTrc"/>
    <property type="match status" value="1"/>
</dbReference>
<dbReference type="PANTHER" id="PTHR24422:SF26">
    <property type="entry name" value="CHEMOTAXIS PROTEIN METHYLTRANSFERASE"/>
    <property type="match status" value="1"/>
</dbReference>
<dbReference type="InterPro" id="IPR000780">
    <property type="entry name" value="CheR_MeTrfase"/>
</dbReference>
<dbReference type="AlphaFoldDB" id="A0A266Q304"/>
<feature type="binding site" evidence="6">
    <location>
        <position position="79"/>
    </location>
    <ligand>
        <name>S-adenosyl-L-methionine</name>
        <dbReference type="ChEBI" id="CHEBI:59789"/>
    </ligand>
</feature>
<dbReference type="PIRSF" id="PIRSF000410">
    <property type="entry name" value="CheR"/>
    <property type="match status" value="1"/>
</dbReference>
<protein>
    <recommendedName>
        <fullName evidence="5">Chemotaxis protein methyltransferase</fullName>
        <ecNumber evidence="5">2.1.1.80</ecNumber>
    </recommendedName>
</protein>
<dbReference type="Pfam" id="PF01739">
    <property type="entry name" value="CheR"/>
    <property type="match status" value="1"/>
</dbReference>
<dbReference type="PROSITE" id="PS50123">
    <property type="entry name" value="CHER"/>
    <property type="match status" value="1"/>
</dbReference>
<dbReference type="InterPro" id="IPR026024">
    <property type="entry name" value="Chemotaxis_MeTrfase_CheR"/>
</dbReference>
<keyword evidence="3 5" id="KW-0808">Transferase</keyword>
<keyword evidence="9" id="KW-1185">Reference proteome</keyword>
<evidence type="ECO:0000256" key="2">
    <source>
        <dbReference type="ARBA" id="ARBA00022603"/>
    </source>
</evidence>
<evidence type="ECO:0000313" key="8">
    <source>
        <dbReference type="EMBL" id="OZY84222.1"/>
    </source>
</evidence>
<feature type="binding site" evidence="6">
    <location>
        <position position="77"/>
    </location>
    <ligand>
        <name>S-adenosyl-L-methionine</name>
        <dbReference type="ChEBI" id="CHEBI:59789"/>
    </ligand>
</feature>
<evidence type="ECO:0000259" key="7">
    <source>
        <dbReference type="PROSITE" id="PS50123"/>
    </source>
</evidence>
<dbReference type="EC" id="2.1.1.80" evidence="5"/>
<feature type="binding site" evidence="6">
    <location>
        <begin position="213"/>
        <end position="214"/>
    </location>
    <ligand>
        <name>S-adenosyl-L-methionine</name>
        <dbReference type="ChEBI" id="CHEBI:59789"/>
    </ligand>
</feature>
<dbReference type="SUPFAM" id="SSF47757">
    <property type="entry name" value="Chemotaxis receptor methyltransferase CheR, N-terminal domain"/>
    <property type="match status" value="1"/>
</dbReference>
<evidence type="ECO:0000256" key="5">
    <source>
        <dbReference type="PIRNR" id="PIRNR000410"/>
    </source>
</evidence>
<dbReference type="GO" id="GO:0032259">
    <property type="term" value="P:methylation"/>
    <property type="evidence" value="ECO:0007669"/>
    <property type="project" value="UniProtKB-KW"/>
</dbReference>
<feature type="binding site" evidence="6">
    <location>
        <position position="83"/>
    </location>
    <ligand>
        <name>S-adenosyl-L-methionine</name>
        <dbReference type="ChEBI" id="CHEBI:59789"/>
    </ligand>
</feature>
<dbReference type="InterPro" id="IPR036804">
    <property type="entry name" value="CheR_N_sf"/>
</dbReference>
<evidence type="ECO:0000313" key="9">
    <source>
        <dbReference type="Proteomes" id="UP000216101"/>
    </source>
</evidence>
<evidence type="ECO:0000256" key="4">
    <source>
        <dbReference type="ARBA" id="ARBA00022691"/>
    </source>
</evidence>
<dbReference type="CDD" id="cd02440">
    <property type="entry name" value="AdoMet_MTases"/>
    <property type="match status" value="1"/>
</dbReference>
<evidence type="ECO:0000256" key="1">
    <source>
        <dbReference type="ARBA" id="ARBA00001541"/>
    </source>
</evidence>
<dbReference type="InterPro" id="IPR029063">
    <property type="entry name" value="SAM-dependent_MTases_sf"/>
</dbReference>
<dbReference type="InterPro" id="IPR050903">
    <property type="entry name" value="Bact_Chemotaxis_MeTrfase"/>
</dbReference>
<dbReference type="Pfam" id="PF03705">
    <property type="entry name" value="CheR_N"/>
    <property type="match status" value="1"/>
</dbReference>
<comment type="function">
    <text evidence="5">Methylation of the membrane-bound methyl-accepting chemotaxis proteins (MCP) to form gamma-glutamyl methyl ester residues in MCP.</text>
</comment>
<dbReference type="RefSeq" id="WP_094985354.1">
    <property type="nucleotide sequence ID" value="NZ_NHNI01000002.1"/>
</dbReference>
<feature type="binding site" evidence="6">
    <location>
        <position position="138"/>
    </location>
    <ligand>
        <name>S-adenosyl-L-methionine</name>
        <dbReference type="ChEBI" id="CHEBI:59789"/>
    </ligand>
</feature>
<comment type="catalytic activity">
    <reaction evidence="1 5">
        <text>L-glutamyl-[protein] + S-adenosyl-L-methionine = [protein]-L-glutamate 5-O-methyl ester + S-adenosyl-L-homocysteine</text>
        <dbReference type="Rhea" id="RHEA:24452"/>
        <dbReference type="Rhea" id="RHEA-COMP:10208"/>
        <dbReference type="Rhea" id="RHEA-COMP:10311"/>
        <dbReference type="ChEBI" id="CHEBI:29973"/>
        <dbReference type="ChEBI" id="CHEBI:57856"/>
        <dbReference type="ChEBI" id="CHEBI:59789"/>
        <dbReference type="ChEBI" id="CHEBI:82795"/>
        <dbReference type="EC" id="2.1.1.80"/>
    </reaction>
</comment>
<dbReference type="EMBL" id="NHNI01000002">
    <property type="protein sequence ID" value="OZY84222.1"/>
    <property type="molecule type" value="Genomic_DNA"/>
</dbReference>
<dbReference type="GO" id="GO:0008983">
    <property type="term" value="F:protein-glutamate O-methyltransferase activity"/>
    <property type="evidence" value="ECO:0007669"/>
    <property type="project" value="UniProtKB-EC"/>
</dbReference>
<gene>
    <name evidence="8" type="ORF">CBP51_13415</name>
</gene>
<evidence type="ECO:0000256" key="3">
    <source>
        <dbReference type="ARBA" id="ARBA00022679"/>
    </source>
</evidence>
<comment type="caution">
    <text evidence="8">The sequence shown here is derived from an EMBL/GenBank/DDBJ whole genome shotgun (WGS) entry which is preliminary data.</text>
</comment>
<keyword evidence="2 5" id="KW-0489">Methyltransferase</keyword>
<feature type="binding site" evidence="6">
    <location>
        <position position="116"/>
    </location>
    <ligand>
        <name>S-adenosyl-L-methionine</name>
        <dbReference type="ChEBI" id="CHEBI:59789"/>
    </ligand>
</feature>
<feature type="domain" description="CheR-type methyltransferase" evidence="7">
    <location>
        <begin position="1"/>
        <end position="269"/>
    </location>
</feature>
<name>A0A266Q304_9GAMM</name>
<accession>A0A266Q304</accession>
<keyword evidence="4 5" id="KW-0949">S-adenosyl-L-methionine</keyword>
<sequence>MSFRSDISAFALHRIRDFVHRTAGIVIGPDKTALVTGRLWRRLAICGLPSYDAYVDFIARPEGAQERSIMLDLLTTNETYFFREPAHFDFLRNEIIPQHGNGTLRVWCAAASTGEEPYSLAMVLADCVGNRWDMLATDISSAVIAQARKGVYRAERLNHMPADYLKRFCRRGIGEYEGMLVVVPSLREQVNFDLHNLLNTRPDSEQFDVIFLRNVLIYFDNPTKQRVLANVLRALRPGGWLILGHCESLQGLQVPVDTLRPSIYRKPAMDRRAFTRIAS</sequence>
<dbReference type="Proteomes" id="UP000216101">
    <property type="component" value="Unassembled WGS sequence"/>
</dbReference>
<dbReference type="Gene3D" id="3.40.50.150">
    <property type="entry name" value="Vaccinia Virus protein VP39"/>
    <property type="match status" value="1"/>
</dbReference>
<organism evidence="8 9">
    <name type="scientific">Cellvibrio mixtus</name>
    <dbReference type="NCBI Taxonomy" id="39650"/>
    <lineage>
        <taxon>Bacteria</taxon>
        <taxon>Pseudomonadati</taxon>
        <taxon>Pseudomonadota</taxon>
        <taxon>Gammaproteobacteria</taxon>
        <taxon>Cellvibrionales</taxon>
        <taxon>Cellvibrionaceae</taxon>
        <taxon>Cellvibrio</taxon>
    </lineage>
</organism>
<dbReference type="InterPro" id="IPR022642">
    <property type="entry name" value="CheR_C"/>
</dbReference>
<reference evidence="9" key="1">
    <citation type="submission" date="2017-05" db="EMBL/GenBank/DDBJ databases">
        <authorList>
            <person name="Barney B.M."/>
        </authorList>
    </citation>
    <scope>NUCLEOTIDE SEQUENCE [LARGE SCALE GENOMIC DNA]</scope>
    <source>
        <strain evidence="9">PSBB022</strain>
    </source>
</reference>
<dbReference type="SUPFAM" id="SSF53335">
    <property type="entry name" value="S-adenosyl-L-methionine-dependent methyltransferases"/>
    <property type="match status" value="1"/>
</dbReference>
<dbReference type="InterPro" id="IPR022641">
    <property type="entry name" value="CheR_N"/>
</dbReference>
<dbReference type="Gene3D" id="1.10.155.10">
    <property type="entry name" value="Chemotaxis receptor methyltransferase CheR, N-terminal domain"/>
    <property type="match status" value="1"/>
</dbReference>
<proteinExistence type="predicted"/>
<dbReference type="PANTHER" id="PTHR24422">
    <property type="entry name" value="CHEMOTAXIS PROTEIN METHYLTRANSFERASE"/>
    <property type="match status" value="1"/>
</dbReference>
<feature type="binding site" evidence="6">
    <location>
        <begin position="196"/>
        <end position="197"/>
    </location>
    <ligand>
        <name>S-adenosyl-L-methionine</name>
        <dbReference type="ChEBI" id="CHEBI:59789"/>
    </ligand>
</feature>
<dbReference type="PRINTS" id="PR00996">
    <property type="entry name" value="CHERMTFRASE"/>
</dbReference>